<proteinExistence type="predicted"/>
<comment type="caution">
    <text evidence="2">The sequence shown here is derived from an EMBL/GenBank/DDBJ whole genome shotgun (WGS) entry which is preliminary data.</text>
</comment>
<protein>
    <submittedName>
        <fullName evidence="2">DUF2158 domain-containing protein</fullName>
    </submittedName>
</protein>
<dbReference type="RefSeq" id="WP_168882833.1">
    <property type="nucleotide sequence ID" value="NZ_JABAIL010000003.1"/>
</dbReference>
<sequence length="74" mass="8243">MAKLEKKKGRSFSTGDVVQLNSGGPSMTVNSYIETPQEVETGIIEGDQEVELTYFDDAGTQQTKRFKEKTLKKV</sequence>
<dbReference type="EMBL" id="JABAIL010000003">
    <property type="protein sequence ID" value="NLR92128.1"/>
    <property type="molecule type" value="Genomic_DNA"/>
</dbReference>
<keyword evidence="3" id="KW-1185">Reference proteome</keyword>
<name>A0A7X8SKX9_9BACT</name>
<dbReference type="InterPro" id="IPR019226">
    <property type="entry name" value="DUF2158"/>
</dbReference>
<evidence type="ECO:0000256" key="1">
    <source>
        <dbReference type="SAM" id="MobiDB-lite"/>
    </source>
</evidence>
<feature type="region of interest" description="Disordered" evidence="1">
    <location>
        <begin position="1"/>
        <end position="30"/>
    </location>
</feature>
<dbReference type="Pfam" id="PF09926">
    <property type="entry name" value="DUF2158"/>
    <property type="match status" value="1"/>
</dbReference>
<dbReference type="Proteomes" id="UP000585050">
    <property type="component" value="Unassembled WGS sequence"/>
</dbReference>
<gene>
    <name evidence="2" type="ORF">HGP29_12955</name>
</gene>
<evidence type="ECO:0000313" key="3">
    <source>
        <dbReference type="Proteomes" id="UP000585050"/>
    </source>
</evidence>
<reference evidence="2 3" key="1">
    <citation type="submission" date="2020-04" db="EMBL/GenBank/DDBJ databases">
        <title>Flammeovirga sp. SR4, a novel species isolated from seawater.</title>
        <authorList>
            <person name="Wang X."/>
        </authorList>
    </citation>
    <scope>NUCLEOTIDE SEQUENCE [LARGE SCALE GENOMIC DNA]</scope>
    <source>
        <strain evidence="2 3">SR4</strain>
    </source>
</reference>
<organism evidence="2 3">
    <name type="scientific">Flammeovirga agarivorans</name>
    <dbReference type="NCBI Taxonomy" id="2726742"/>
    <lineage>
        <taxon>Bacteria</taxon>
        <taxon>Pseudomonadati</taxon>
        <taxon>Bacteroidota</taxon>
        <taxon>Cytophagia</taxon>
        <taxon>Cytophagales</taxon>
        <taxon>Flammeovirgaceae</taxon>
        <taxon>Flammeovirga</taxon>
    </lineage>
</organism>
<accession>A0A7X8SKX9</accession>
<dbReference type="AlphaFoldDB" id="A0A7X8SKX9"/>
<feature type="compositionally biased region" description="Basic residues" evidence="1">
    <location>
        <begin position="1"/>
        <end position="10"/>
    </location>
</feature>
<evidence type="ECO:0000313" key="2">
    <source>
        <dbReference type="EMBL" id="NLR92128.1"/>
    </source>
</evidence>
<feature type="compositionally biased region" description="Polar residues" evidence="1">
    <location>
        <begin position="11"/>
        <end position="30"/>
    </location>
</feature>